<protein>
    <submittedName>
        <fullName evidence="2">Glucosaminidase domain-containing protein</fullName>
    </submittedName>
</protein>
<proteinExistence type="predicted"/>
<reference evidence="2 3" key="1">
    <citation type="submission" date="2023-03" db="EMBL/GenBank/DDBJ databases">
        <title>Bacillus Genome Sequencing.</title>
        <authorList>
            <person name="Dunlap C."/>
        </authorList>
    </citation>
    <scope>NUCLEOTIDE SEQUENCE [LARGE SCALE GENOMIC DNA]</scope>
    <source>
        <strain evidence="2 3">B-4107</strain>
    </source>
</reference>
<gene>
    <name evidence="2" type="ORF">P5F74_19020</name>
</gene>
<dbReference type="RefSeq" id="WP_328238828.1">
    <property type="nucleotide sequence ID" value="NZ_JAROAS010000061.1"/>
</dbReference>
<sequence>MRNQFINLTSCVIIFLLTFQLVSSNISLAEEERVSDLISIQKLKNNNDGFISVYEDSNLNNLIESIKENDIQNIIKIHEYAIEIEILKTDLEITTGYIGVENFLDEEELNNYYYKVEELGWTISDFLIWINEKDNVDIEDIKEQDRENVNVKEDINEKIEKPEGEQLTINTKEKFDNEEERNEIANVALEEEIITEQSQVELHQDRSLSGASTYTNLLYGLALTNTNVYEFRDKESRVLRSYIIGHILEYRFFDQTWYEATVYLDGEPHTGYIHKDDVENVEEKQVELKGIGKKGPTNVYASATRNGRVLRGYNQGHILRYKTFSESWYEATVYLDGEPHTGYIHKDDVENSFSYQEDRSNYAMKNNTNVYSQASRSSTVLKSYQRGTLLKYRTFLPNWYEATVYINGKKHTGYIHVDDVGPDKILVKETYTNYNYKFNDLIDIQMTKTPKADGKGLIDANRQQVEYYANPLNFEKGTNEFYQFMVLSESAGVAANDINQRILLNAGILKNQGQTFINAGINYNINEIYLIAHAMHETGNGTSSLARGIVHKGRTVYNMYGIGAYDNCPNQCGAERAYNEGWFTPEAAILGGAQFISNGYVNAGQDTLYKMRWDPLNQGRRQYATHVAWATLQTGRIAAMYKLLDAYSISYDIPSFLNQPPVIVNKSLNIPLEAF</sequence>
<evidence type="ECO:0000313" key="3">
    <source>
        <dbReference type="Proteomes" id="UP001341820"/>
    </source>
</evidence>
<dbReference type="SMART" id="SM00047">
    <property type="entry name" value="LYZ2"/>
    <property type="match status" value="1"/>
</dbReference>
<dbReference type="InterPro" id="IPR002901">
    <property type="entry name" value="MGlyc_endo_b_GlcNAc-like_dom"/>
</dbReference>
<dbReference type="Gene3D" id="2.30.30.40">
    <property type="entry name" value="SH3 Domains"/>
    <property type="match status" value="2"/>
</dbReference>
<dbReference type="Gene3D" id="1.10.530.10">
    <property type="match status" value="1"/>
</dbReference>
<feature type="domain" description="Mannosyl-glycoprotein endo-beta-N-acetylglucosamidase-like" evidence="1">
    <location>
        <begin position="501"/>
        <end position="652"/>
    </location>
</feature>
<dbReference type="Pfam" id="PF01832">
    <property type="entry name" value="Glucosaminidase"/>
    <property type="match status" value="1"/>
</dbReference>
<evidence type="ECO:0000313" key="2">
    <source>
        <dbReference type="EMBL" id="MED4130203.1"/>
    </source>
</evidence>
<dbReference type="Proteomes" id="UP001341820">
    <property type="component" value="Unassembled WGS sequence"/>
</dbReference>
<organism evidence="2 3">
    <name type="scientific">Shouchella miscanthi</name>
    <dbReference type="NCBI Taxonomy" id="2598861"/>
    <lineage>
        <taxon>Bacteria</taxon>
        <taxon>Bacillati</taxon>
        <taxon>Bacillota</taxon>
        <taxon>Bacilli</taxon>
        <taxon>Bacillales</taxon>
        <taxon>Bacillaceae</taxon>
        <taxon>Shouchella</taxon>
    </lineage>
</organism>
<comment type="caution">
    <text evidence="2">The sequence shown here is derived from an EMBL/GenBank/DDBJ whole genome shotgun (WGS) entry which is preliminary data.</text>
</comment>
<keyword evidence="3" id="KW-1185">Reference proteome</keyword>
<name>A0ABU6NPT1_9BACI</name>
<accession>A0ABU6NPT1</accession>
<evidence type="ECO:0000259" key="1">
    <source>
        <dbReference type="SMART" id="SM00047"/>
    </source>
</evidence>
<dbReference type="EMBL" id="JAROAS010000061">
    <property type="protein sequence ID" value="MED4130203.1"/>
    <property type="molecule type" value="Genomic_DNA"/>
</dbReference>